<evidence type="ECO:0000256" key="6">
    <source>
        <dbReference type="SAM" id="Coils"/>
    </source>
</evidence>
<feature type="region of interest" description="Disordered" evidence="7">
    <location>
        <begin position="42"/>
        <end position="77"/>
    </location>
</feature>
<dbReference type="GO" id="GO:0005634">
    <property type="term" value="C:nucleus"/>
    <property type="evidence" value="ECO:0007669"/>
    <property type="project" value="UniProtKB-SubCell"/>
</dbReference>
<feature type="region of interest" description="Disordered" evidence="7">
    <location>
        <begin position="334"/>
        <end position="377"/>
    </location>
</feature>
<keyword evidence="10" id="KW-1185">Reference proteome</keyword>
<dbReference type="PROSITE" id="PS00036">
    <property type="entry name" value="BZIP_BASIC"/>
    <property type="match status" value="1"/>
</dbReference>
<keyword evidence="2" id="KW-0805">Transcription regulation</keyword>
<dbReference type="GO" id="GO:0000977">
    <property type="term" value="F:RNA polymerase II transcription regulatory region sequence-specific DNA binding"/>
    <property type="evidence" value="ECO:0007669"/>
    <property type="project" value="TreeGrafter"/>
</dbReference>
<evidence type="ECO:0000256" key="4">
    <source>
        <dbReference type="ARBA" id="ARBA00023163"/>
    </source>
</evidence>
<dbReference type="InterPro" id="IPR004827">
    <property type="entry name" value="bZIP"/>
</dbReference>
<evidence type="ECO:0000256" key="2">
    <source>
        <dbReference type="ARBA" id="ARBA00023015"/>
    </source>
</evidence>
<dbReference type="GO" id="GO:0001228">
    <property type="term" value="F:DNA-binding transcription activator activity, RNA polymerase II-specific"/>
    <property type="evidence" value="ECO:0007669"/>
    <property type="project" value="TreeGrafter"/>
</dbReference>
<reference evidence="9 10" key="1">
    <citation type="journal article" date="2020" name="ISME J.">
        <title>Uncovering the hidden diversity of litter-decomposition mechanisms in mushroom-forming fungi.</title>
        <authorList>
            <person name="Floudas D."/>
            <person name="Bentzer J."/>
            <person name="Ahren D."/>
            <person name="Johansson T."/>
            <person name="Persson P."/>
            <person name="Tunlid A."/>
        </authorList>
    </citation>
    <scope>NUCLEOTIDE SEQUENCE [LARGE SCALE GENOMIC DNA]</scope>
    <source>
        <strain evidence="9 10">CBS 101986</strain>
    </source>
</reference>
<organism evidence="9 10">
    <name type="scientific">Psilocybe cf. subviscida</name>
    <dbReference type="NCBI Taxonomy" id="2480587"/>
    <lineage>
        <taxon>Eukaryota</taxon>
        <taxon>Fungi</taxon>
        <taxon>Dikarya</taxon>
        <taxon>Basidiomycota</taxon>
        <taxon>Agaricomycotina</taxon>
        <taxon>Agaricomycetes</taxon>
        <taxon>Agaricomycetidae</taxon>
        <taxon>Agaricales</taxon>
        <taxon>Agaricineae</taxon>
        <taxon>Strophariaceae</taxon>
        <taxon>Psilocybe</taxon>
    </lineage>
</organism>
<feature type="coiled-coil region" evidence="6">
    <location>
        <begin position="277"/>
        <end position="311"/>
    </location>
</feature>
<keyword evidence="4" id="KW-0804">Transcription</keyword>
<evidence type="ECO:0000256" key="1">
    <source>
        <dbReference type="ARBA" id="ARBA00004123"/>
    </source>
</evidence>
<dbReference type="EMBL" id="JAACJJ010000056">
    <property type="protein sequence ID" value="KAF5312457.1"/>
    <property type="molecule type" value="Genomic_DNA"/>
</dbReference>
<gene>
    <name evidence="9" type="ORF">D9619_003485</name>
</gene>
<dbReference type="Gene3D" id="1.20.5.170">
    <property type="match status" value="1"/>
</dbReference>
<dbReference type="InterPro" id="IPR046347">
    <property type="entry name" value="bZIP_sf"/>
</dbReference>
<keyword evidence="5" id="KW-0539">Nucleus</keyword>
<dbReference type="Proteomes" id="UP000567179">
    <property type="component" value="Unassembled WGS sequence"/>
</dbReference>
<dbReference type="SUPFAM" id="SSF57959">
    <property type="entry name" value="Leucine zipper domain"/>
    <property type="match status" value="1"/>
</dbReference>
<dbReference type="SMART" id="SM00338">
    <property type="entry name" value="BRLZ"/>
    <property type="match status" value="1"/>
</dbReference>
<dbReference type="PROSITE" id="PS50217">
    <property type="entry name" value="BZIP"/>
    <property type="match status" value="1"/>
</dbReference>
<dbReference type="PANTHER" id="PTHR13044:SF14">
    <property type="entry name" value="CRYPTOCEPHAL, ISOFORM A"/>
    <property type="match status" value="1"/>
</dbReference>
<dbReference type="CDD" id="cd14705">
    <property type="entry name" value="bZIP_Zip1"/>
    <property type="match status" value="1"/>
</dbReference>
<comment type="caution">
    <text evidence="9">The sequence shown here is derived from an EMBL/GenBank/DDBJ whole genome shotgun (WGS) entry which is preliminary data.</text>
</comment>
<evidence type="ECO:0000259" key="8">
    <source>
        <dbReference type="PROSITE" id="PS50217"/>
    </source>
</evidence>
<dbReference type="OrthoDB" id="123929at2759"/>
<dbReference type="PANTHER" id="PTHR13044">
    <property type="entry name" value="ACTIVATING TRANSCRIPTION FACTOR ATF 4/5"/>
    <property type="match status" value="1"/>
</dbReference>
<dbReference type="AlphaFoldDB" id="A0A8H5AYI4"/>
<feature type="compositionally biased region" description="Polar residues" evidence="7">
    <location>
        <begin position="47"/>
        <end position="63"/>
    </location>
</feature>
<protein>
    <recommendedName>
        <fullName evidence="8">BZIP domain-containing protein</fullName>
    </recommendedName>
</protein>
<comment type="subcellular location">
    <subcellularLocation>
        <location evidence="1">Nucleus</location>
    </subcellularLocation>
</comment>
<feature type="domain" description="BZIP" evidence="8">
    <location>
        <begin position="256"/>
        <end position="310"/>
    </location>
</feature>
<evidence type="ECO:0000313" key="9">
    <source>
        <dbReference type="EMBL" id="KAF5312457.1"/>
    </source>
</evidence>
<dbReference type="Pfam" id="PF07716">
    <property type="entry name" value="bZIP_2"/>
    <property type="match status" value="1"/>
</dbReference>
<accession>A0A8H5AYI4</accession>
<feature type="compositionally biased region" description="Acidic residues" evidence="7">
    <location>
        <begin position="355"/>
        <end position="368"/>
    </location>
</feature>
<proteinExistence type="predicted"/>
<evidence type="ECO:0000256" key="3">
    <source>
        <dbReference type="ARBA" id="ARBA00023125"/>
    </source>
</evidence>
<evidence type="ECO:0000256" key="7">
    <source>
        <dbReference type="SAM" id="MobiDB-lite"/>
    </source>
</evidence>
<keyword evidence="6" id="KW-0175">Coiled coil</keyword>
<feature type="compositionally biased region" description="Low complexity" evidence="7">
    <location>
        <begin position="64"/>
        <end position="75"/>
    </location>
</feature>
<keyword evidence="3" id="KW-0238">DNA-binding</keyword>
<evidence type="ECO:0000313" key="10">
    <source>
        <dbReference type="Proteomes" id="UP000567179"/>
    </source>
</evidence>
<sequence>MLALKSEVKEDLVSLTESAPAAQQELSNWERLVFAFDMDHEKAPNPRSAQRSRSMNAAGSSNSTQQRQRGHTTTGVSEYDGNALLAASRASMLSNVQDAALLAQFAAAATGGAPDVQHAYANMMAAQNSSYPSMGPAPGFYNNFLHHNPMPVPQLPPLSSLDFHWDPTPPQHQLPSHHFGTRPHADPSTGLGASNFLQPQTPQTHPQPSSSSSSEAPRATGRRGAATRSQTGEMPPPASTSGSSEQGEVDVGVLTEEKRRRNTAASARFRVKKKHKTLSLERSVTELTGRAEELEREASDLRRENGWLKEIVMLKGTRFAANNQVHRQALSQAAPITLAGGAPPAGGPSNTAIQEEPEEESDESDSDGQDPKGKGKA</sequence>
<evidence type="ECO:0000256" key="5">
    <source>
        <dbReference type="ARBA" id="ARBA00023242"/>
    </source>
</evidence>
<name>A0A8H5AYI4_9AGAR</name>
<feature type="region of interest" description="Disordered" evidence="7">
    <location>
        <begin position="161"/>
        <end position="249"/>
    </location>
</feature>
<feature type="compositionally biased region" description="Low complexity" evidence="7">
    <location>
        <begin position="198"/>
        <end position="228"/>
    </location>
</feature>